<feature type="compositionally biased region" description="Basic and acidic residues" evidence="1">
    <location>
        <begin position="1"/>
        <end position="12"/>
    </location>
</feature>
<keyword evidence="2" id="KW-0812">Transmembrane</keyword>
<feature type="domain" description="Opacity-associated protein A LysM-like" evidence="3">
    <location>
        <begin position="307"/>
        <end position="386"/>
    </location>
</feature>
<keyword evidence="2" id="KW-1133">Transmembrane helix</keyword>
<gene>
    <name evidence="4" type="primary">oapA</name>
    <name evidence="4" type="ORF">NCTC11621_00324</name>
</gene>
<evidence type="ECO:0000313" key="5">
    <source>
        <dbReference type="Proteomes" id="UP000254704"/>
    </source>
</evidence>
<organism evidence="4 5">
    <name type="scientific">Pasteurella canis</name>
    <dbReference type="NCBI Taxonomy" id="753"/>
    <lineage>
        <taxon>Bacteria</taxon>
        <taxon>Pseudomonadati</taxon>
        <taxon>Pseudomonadota</taxon>
        <taxon>Gammaproteobacteria</taxon>
        <taxon>Pasteurellales</taxon>
        <taxon>Pasteurellaceae</taxon>
        <taxon>Pasteurella</taxon>
    </lineage>
</organism>
<dbReference type="InterPro" id="IPR007340">
    <property type="entry name" value="LysM_Opacity-associatedA"/>
</dbReference>
<dbReference type="AlphaFoldDB" id="A0A379ESE5"/>
<dbReference type="EMBL" id="UGTV01000015">
    <property type="protein sequence ID" value="SUC08928.1"/>
    <property type="molecule type" value="Genomic_DNA"/>
</dbReference>
<accession>A0A379ESE5</accession>
<dbReference type="GO" id="GO:0042834">
    <property type="term" value="F:peptidoglycan binding"/>
    <property type="evidence" value="ECO:0007669"/>
    <property type="project" value="InterPro"/>
</dbReference>
<dbReference type="Proteomes" id="UP000254704">
    <property type="component" value="Unassembled WGS sequence"/>
</dbReference>
<feature type="compositionally biased region" description="Basic and acidic residues" evidence="1">
    <location>
        <begin position="56"/>
        <end position="66"/>
    </location>
</feature>
<feature type="region of interest" description="Disordered" evidence="1">
    <location>
        <begin position="1"/>
        <end position="25"/>
    </location>
</feature>
<evidence type="ECO:0000256" key="1">
    <source>
        <dbReference type="SAM" id="MobiDB-lite"/>
    </source>
</evidence>
<protein>
    <submittedName>
        <fullName evidence="4">Opacity-associated protein OapA</fullName>
    </submittedName>
</protein>
<sequence>MDSEKQKPEVEHSPTQNELDLEFNQVEPITPKKVIKPEPSIFDKAKGLFAKKEQLESQLNTRKEPTFSESVTSEISDDNLEKTADVSHESLDATPISSSTATKINWKKPETWPMLQVLPQQHRRLFVTLLVLILLLIIFFALKPNSETVQSFEQQNTNSVPIQFQPLDKQQALESSILDDLNKPQHPNEPTTMPVERIKNDSVSETVSTSSDSGIVVPPTTLPPTDMAQPKTEQIAAEKPQPVKQPAEPVKVVEKTQIIEKAKTLEKAKVVEQTKPVEKTKPLEKIKTEKKMAPVVDAEPAKVSKGKTLTIPQGVSLMQVFRNHNLNIADVNAMTKATGAGNALSSFKPGDKVQVSVNSQGRVAELRLENGARFIRQADGSYIYKK</sequence>
<proteinExistence type="predicted"/>
<feature type="region of interest" description="Disordered" evidence="1">
    <location>
        <begin position="206"/>
        <end position="225"/>
    </location>
</feature>
<dbReference type="Gene3D" id="3.10.450.350">
    <property type="match status" value="1"/>
</dbReference>
<feature type="region of interest" description="Disordered" evidence="1">
    <location>
        <begin position="56"/>
        <end position="78"/>
    </location>
</feature>
<evidence type="ECO:0000259" key="3">
    <source>
        <dbReference type="Pfam" id="PF04225"/>
    </source>
</evidence>
<name>A0A379ESE5_9PAST</name>
<keyword evidence="2" id="KW-0472">Membrane</keyword>
<feature type="transmembrane region" description="Helical" evidence="2">
    <location>
        <begin position="125"/>
        <end position="142"/>
    </location>
</feature>
<evidence type="ECO:0000313" key="4">
    <source>
        <dbReference type="EMBL" id="SUC08928.1"/>
    </source>
</evidence>
<evidence type="ECO:0000256" key="2">
    <source>
        <dbReference type="SAM" id="Phobius"/>
    </source>
</evidence>
<dbReference type="RefSeq" id="WP_115322370.1">
    <property type="nucleotide sequence ID" value="NZ_UGTV01000015.1"/>
</dbReference>
<dbReference type="Pfam" id="PF04225">
    <property type="entry name" value="LysM_OapA"/>
    <property type="match status" value="1"/>
</dbReference>
<reference evidence="4 5" key="1">
    <citation type="submission" date="2018-06" db="EMBL/GenBank/DDBJ databases">
        <authorList>
            <consortium name="Pathogen Informatics"/>
            <person name="Doyle S."/>
        </authorList>
    </citation>
    <scope>NUCLEOTIDE SEQUENCE [LARGE SCALE GENOMIC DNA]</scope>
    <source>
        <strain evidence="4 5">NCTC11621</strain>
    </source>
</reference>